<comment type="subcellular location">
    <subcellularLocation>
        <location evidence="1">Membrane</location>
        <topology evidence="1">Multi-pass membrane protein</topology>
    </subcellularLocation>
</comment>
<dbReference type="AlphaFoldDB" id="A0A1M4YK39"/>
<evidence type="ECO:0000256" key="3">
    <source>
        <dbReference type="ARBA" id="ARBA00022989"/>
    </source>
</evidence>
<reference evidence="7 8" key="1">
    <citation type="submission" date="2016-11" db="EMBL/GenBank/DDBJ databases">
        <authorList>
            <person name="Jaros S."/>
            <person name="Januszkiewicz K."/>
            <person name="Wedrychowicz H."/>
        </authorList>
    </citation>
    <scope>NUCLEOTIDE SEQUENCE [LARGE SCALE GENOMIC DNA]</scope>
    <source>
        <strain evidence="7 8">DSM 14828</strain>
    </source>
</reference>
<proteinExistence type="predicted"/>
<organism evidence="7 8">
    <name type="scientific">Alkalibacter saccharofermentans DSM 14828</name>
    <dbReference type="NCBI Taxonomy" id="1120975"/>
    <lineage>
        <taxon>Bacteria</taxon>
        <taxon>Bacillati</taxon>
        <taxon>Bacillota</taxon>
        <taxon>Clostridia</taxon>
        <taxon>Eubacteriales</taxon>
        <taxon>Eubacteriaceae</taxon>
        <taxon>Alkalibacter</taxon>
    </lineage>
</organism>
<evidence type="ECO:0000313" key="8">
    <source>
        <dbReference type="Proteomes" id="UP000184251"/>
    </source>
</evidence>
<dbReference type="Proteomes" id="UP000184251">
    <property type="component" value="Unassembled WGS sequence"/>
</dbReference>
<evidence type="ECO:0008006" key="9">
    <source>
        <dbReference type="Google" id="ProtNLM"/>
    </source>
</evidence>
<keyword evidence="5" id="KW-0175">Coiled coil</keyword>
<dbReference type="Pfam" id="PF05128">
    <property type="entry name" value="DUF697"/>
    <property type="match status" value="1"/>
</dbReference>
<gene>
    <name evidence="7" type="ORF">SAMN02746064_01787</name>
</gene>
<sequence length="307" mass="34710">MKRSHWLTGLVILLSFFLMMTLLNNVIEMGERLSSVHPYLSGVFYVLIGVFALWIGTVPIWWIIKSPVYDYSSLLRGENAEPDNSELEKFKRALSRDEEDIKRLEGKKEDELKEALVRLIAEKERQADETIVQSSLLTFLTTAISPNGLIDVAAVIYYNVKMVGSMVKLFGIRPSVMNIAKIFRNVFLTAFVVNQLEELEINEYLEEMLESFGDVAAGKILSKTMDSLIQGTLSAFVTLKIGYAAKTALLDPNKTKAKGFRRYVRRRSRQTLVKEVLPRSVSAVPRGFGKAIEMMLRRMTKGSKQGA</sequence>
<evidence type="ECO:0000256" key="1">
    <source>
        <dbReference type="ARBA" id="ARBA00004141"/>
    </source>
</evidence>
<keyword evidence="4 6" id="KW-0472">Membrane</keyword>
<name>A0A1M4YK39_9FIRM</name>
<dbReference type="OrthoDB" id="384184at2"/>
<feature type="transmembrane region" description="Helical" evidence="6">
    <location>
        <begin position="6"/>
        <end position="27"/>
    </location>
</feature>
<dbReference type="STRING" id="1120975.SAMN02746064_01787"/>
<dbReference type="GO" id="GO:0016020">
    <property type="term" value="C:membrane"/>
    <property type="evidence" value="ECO:0007669"/>
    <property type="project" value="UniProtKB-SubCell"/>
</dbReference>
<evidence type="ECO:0000256" key="5">
    <source>
        <dbReference type="SAM" id="Coils"/>
    </source>
</evidence>
<accession>A0A1M4YK39</accession>
<evidence type="ECO:0000256" key="2">
    <source>
        <dbReference type="ARBA" id="ARBA00022692"/>
    </source>
</evidence>
<dbReference type="RefSeq" id="WP_073271191.1">
    <property type="nucleotide sequence ID" value="NZ_FQTU01000013.1"/>
</dbReference>
<protein>
    <recommendedName>
        <fullName evidence="9">DUF697 domain-containing protein</fullName>
    </recommendedName>
</protein>
<dbReference type="InterPro" id="IPR021147">
    <property type="entry name" value="DUF697"/>
</dbReference>
<keyword evidence="3 6" id="KW-1133">Transmembrane helix</keyword>
<evidence type="ECO:0000256" key="4">
    <source>
        <dbReference type="ARBA" id="ARBA00023136"/>
    </source>
</evidence>
<feature type="coiled-coil region" evidence="5">
    <location>
        <begin position="87"/>
        <end position="129"/>
    </location>
</feature>
<evidence type="ECO:0000313" key="7">
    <source>
        <dbReference type="EMBL" id="SHF06101.1"/>
    </source>
</evidence>
<feature type="transmembrane region" description="Helical" evidence="6">
    <location>
        <begin position="39"/>
        <end position="64"/>
    </location>
</feature>
<keyword evidence="2 6" id="KW-0812">Transmembrane</keyword>
<dbReference type="EMBL" id="FQTU01000013">
    <property type="protein sequence ID" value="SHF06101.1"/>
    <property type="molecule type" value="Genomic_DNA"/>
</dbReference>
<keyword evidence="8" id="KW-1185">Reference proteome</keyword>
<evidence type="ECO:0000256" key="6">
    <source>
        <dbReference type="SAM" id="Phobius"/>
    </source>
</evidence>